<keyword evidence="2" id="KW-1185">Reference proteome</keyword>
<dbReference type="AlphaFoldDB" id="A0A367GLM4"/>
<dbReference type="EMBL" id="QGDC01000009">
    <property type="protein sequence ID" value="RCH53925.1"/>
    <property type="molecule type" value="Genomic_DNA"/>
</dbReference>
<comment type="caution">
    <text evidence="1">The sequence shown here is derived from an EMBL/GenBank/DDBJ whole genome shotgun (WGS) entry which is preliminary data.</text>
</comment>
<evidence type="ECO:0000313" key="2">
    <source>
        <dbReference type="Proteomes" id="UP000253209"/>
    </source>
</evidence>
<name>A0A367GLM4_9SPHI</name>
<proteinExistence type="predicted"/>
<organism evidence="1 2">
    <name type="scientific">Mucilaginibacter hurinus</name>
    <dbReference type="NCBI Taxonomy" id="2201324"/>
    <lineage>
        <taxon>Bacteria</taxon>
        <taxon>Pseudomonadati</taxon>
        <taxon>Bacteroidota</taxon>
        <taxon>Sphingobacteriia</taxon>
        <taxon>Sphingobacteriales</taxon>
        <taxon>Sphingobacteriaceae</taxon>
        <taxon>Mucilaginibacter</taxon>
    </lineage>
</organism>
<dbReference type="Proteomes" id="UP000253209">
    <property type="component" value="Unassembled WGS sequence"/>
</dbReference>
<protein>
    <submittedName>
        <fullName evidence="1">Uncharacterized protein</fullName>
    </submittedName>
</protein>
<accession>A0A367GLM4</accession>
<gene>
    <name evidence="1" type="ORF">DJ568_15410</name>
</gene>
<evidence type="ECO:0000313" key="1">
    <source>
        <dbReference type="EMBL" id="RCH53925.1"/>
    </source>
</evidence>
<sequence length="277" mass="31804">MNYILLINNFWRIHEGDPVGTVAGYLYFHLLDVCNKQNWRNPFKRQNTRVCGDIGITSPTLLKARNELKQRGLIDFKSRGKGDSNVMYRLLLPQVRYESNNDNNFTTSFDTSFTAGFTTCYNLSNTKTENENLLADEHDRLRRAELTFEIEAFNQTQSVLKEKGCAQKEKEPAVADAAGVFSRMYTSKWQLCLRNPITATPEARLQKFNLFWEMNVDDWRLRGFPAWGEMLNHFFNWIPAHQAKSRKAERPAGNAPGVTRGTGAVINAFTKNTYKGN</sequence>
<reference evidence="1 2" key="1">
    <citation type="submission" date="2018-05" db="EMBL/GenBank/DDBJ databases">
        <title>Mucilaginibacter hurinus sp. nov., isolated from briquette warehouse soil.</title>
        <authorList>
            <person name="Choi L."/>
        </authorList>
    </citation>
    <scope>NUCLEOTIDE SEQUENCE [LARGE SCALE GENOMIC DNA]</scope>
    <source>
        <strain evidence="1 2">ZR32</strain>
    </source>
</reference>